<reference evidence="3 4" key="1">
    <citation type="journal article" date="2023" name="Arcadia Sci">
        <title>De novo assembly of a long-read Amblyomma americanum tick genome.</title>
        <authorList>
            <person name="Chou S."/>
            <person name="Poskanzer K.E."/>
            <person name="Rollins M."/>
            <person name="Thuy-Boun P.S."/>
        </authorList>
    </citation>
    <scope>NUCLEOTIDE SEQUENCE [LARGE SCALE GENOMIC DNA]</scope>
    <source>
        <strain evidence="3">F_SG_1</strain>
        <tissue evidence="3">Salivary glands</tissue>
    </source>
</reference>
<organism evidence="3 4">
    <name type="scientific">Amblyomma americanum</name>
    <name type="common">Lone star tick</name>
    <dbReference type="NCBI Taxonomy" id="6943"/>
    <lineage>
        <taxon>Eukaryota</taxon>
        <taxon>Metazoa</taxon>
        <taxon>Ecdysozoa</taxon>
        <taxon>Arthropoda</taxon>
        <taxon>Chelicerata</taxon>
        <taxon>Arachnida</taxon>
        <taxon>Acari</taxon>
        <taxon>Parasitiformes</taxon>
        <taxon>Ixodida</taxon>
        <taxon>Ixodoidea</taxon>
        <taxon>Ixodidae</taxon>
        <taxon>Amblyomminae</taxon>
        <taxon>Amblyomma</taxon>
    </lineage>
</organism>
<evidence type="ECO:0000259" key="1">
    <source>
        <dbReference type="PROSITE" id="PS50174"/>
    </source>
</evidence>
<evidence type="ECO:0000259" key="2">
    <source>
        <dbReference type="PROSITE" id="PS51061"/>
    </source>
</evidence>
<sequence length="96" mass="10441">MMGWSGGGIGKEGVGIVDPVMLKETSGRQGLGFSGSAGQMGKNFKTKVHQMLKEFSDTVVLQDLVFSPEFDNEERKFMHSVARKYGLKSVSIDGPE</sequence>
<keyword evidence="4" id="KW-1185">Reference proteome</keyword>
<dbReference type="PROSITE" id="PS51061">
    <property type="entry name" value="R3H"/>
    <property type="match status" value="1"/>
</dbReference>
<dbReference type="GO" id="GO:0003676">
    <property type="term" value="F:nucleic acid binding"/>
    <property type="evidence" value="ECO:0007669"/>
    <property type="project" value="UniProtKB-UniRule"/>
</dbReference>
<proteinExistence type="predicted"/>
<evidence type="ECO:0000313" key="3">
    <source>
        <dbReference type="EMBL" id="KAK8758377.1"/>
    </source>
</evidence>
<feature type="non-terminal residue" evidence="3">
    <location>
        <position position="96"/>
    </location>
</feature>
<evidence type="ECO:0000313" key="4">
    <source>
        <dbReference type="Proteomes" id="UP001321473"/>
    </source>
</evidence>
<gene>
    <name evidence="3" type="ORF">V5799_003991</name>
</gene>
<feature type="domain" description="R3H" evidence="2">
    <location>
        <begin position="42"/>
        <end position="96"/>
    </location>
</feature>
<dbReference type="InterPro" id="IPR001374">
    <property type="entry name" value="R3H_dom"/>
</dbReference>
<dbReference type="Gene3D" id="3.30.1370.50">
    <property type="entry name" value="R3H-like domain"/>
    <property type="match status" value="1"/>
</dbReference>
<dbReference type="SUPFAM" id="SSF82708">
    <property type="entry name" value="R3H domain"/>
    <property type="match status" value="1"/>
</dbReference>
<dbReference type="Pfam" id="PF01424">
    <property type="entry name" value="R3H"/>
    <property type="match status" value="1"/>
</dbReference>
<comment type="caution">
    <text evidence="3">The sequence shown here is derived from an EMBL/GenBank/DDBJ whole genome shotgun (WGS) entry which is preliminary data.</text>
</comment>
<protein>
    <submittedName>
        <fullName evidence="3">Uncharacterized protein</fullName>
    </submittedName>
</protein>
<dbReference type="PROSITE" id="PS50174">
    <property type="entry name" value="G_PATCH"/>
    <property type="match status" value="1"/>
</dbReference>
<dbReference type="InterPro" id="IPR036867">
    <property type="entry name" value="R3H_dom_sf"/>
</dbReference>
<name>A0AAQ4D7D7_AMBAM</name>
<dbReference type="Proteomes" id="UP001321473">
    <property type="component" value="Unassembled WGS sequence"/>
</dbReference>
<dbReference type="EMBL" id="JARKHS020034191">
    <property type="protein sequence ID" value="KAK8758377.1"/>
    <property type="molecule type" value="Genomic_DNA"/>
</dbReference>
<accession>A0AAQ4D7D7</accession>
<dbReference type="AlphaFoldDB" id="A0AAQ4D7D7"/>
<feature type="domain" description="G-patch" evidence="1">
    <location>
        <begin position="1"/>
        <end position="36"/>
    </location>
</feature>
<dbReference type="InterPro" id="IPR000467">
    <property type="entry name" value="G_patch_dom"/>
</dbReference>
<dbReference type="Pfam" id="PF01585">
    <property type="entry name" value="G-patch"/>
    <property type="match status" value="1"/>
</dbReference>